<accession>A0AAU0MJ27</accession>
<feature type="transmembrane region" description="Helical" evidence="2">
    <location>
        <begin position="97"/>
        <end position="118"/>
    </location>
</feature>
<evidence type="ECO:0000313" key="4">
    <source>
        <dbReference type="Proteomes" id="UP001329313"/>
    </source>
</evidence>
<keyword evidence="4" id="KW-1185">Reference proteome</keyword>
<feature type="compositionally biased region" description="Low complexity" evidence="1">
    <location>
        <begin position="251"/>
        <end position="266"/>
    </location>
</feature>
<organism evidence="3 4">
    <name type="scientific">Microbacterium limosum</name>
    <dbReference type="NCBI Taxonomy" id="3079935"/>
    <lineage>
        <taxon>Bacteria</taxon>
        <taxon>Bacillati</taxon>
        <taxon>Actinomycetota</taxon>
        <taxon>Actinomycetes</taxon>
        <taxon>Micrococcales</taxon>
        <taxon>Microbacteriaceae</taxon>
        <taxon>Microbacterium</taxon>
    </lineage>
</organism>
<dbReference type="KEGG" id="mliy:RYJ27_04520"/>
<keyword evidence="2" id="KW-0472">Membrane</keyword>
<reference evidence="3 4" key="1">
    <citation type="submission" date="2023-10" db="EMBL/GenBank/DDBJ databases">
        <title>Y20.</title>
        <authorList>
            <person name="Zhang G."/>
            <person name="Ding Y."/>
        </authorList>
    </citation>
    <scope>NUCLEOTIDE SEQUENCE [LARGE SCALE GENOMIC DNA]</scope>
    <source>
        <strain evidence="3 4">Y20</strain>
    </source>
</reference>
<evidence type="ECO:0000313" key="3">
    <source>
        <dbReference type="EMBL" id="WOQ70478.1"/>
    </source>
</evidence>
<dbReference type="AlphaFoldDB" id="A0AAU0MJ27"/>
<keyword evidence="2" id="KW-1133">Transmembrane helix</keyword>
<dbReference type="Proteomes" id="UP001329313">
    <property type="component" value="Chromosome"/>
</dbReference>
<feature type="compositionally biased region" description="Basic and acidic residues" evidence="1">
    <location>
        <begin position="11"/>
        <end position="23"/>
    </location>
</feature>
<feature type="transmembrane region" description="Helical" evidence="2">
    <location>
        <begin position="138"/>
        <end position="161"/>
    </location>
</feature>
<keyword evidence="2" id="KW-0812">Transmembrane</keyword>
<feature type="transmembrane region" description="Helical" evidence="2">
    <location>
        <begin position="38"/>
        <end position="57"/>
    </location>
</feature>
<proteinExistence type="predicted"/>
<evidence type="ECO:0000256" key="2">
    <source>
        <dbReference type="SAM" id="Phobius"/>
    </source>
</evidence>
<gene>
    <name evidence="3" type="ORF">RYJ27_04520</name>
</gene>
<name>A0AAU0MJ27_9MICO</name>
<feature type="compositionally biased region" description="Polar residues" evidence="1">
    <location>
        <begin position="200"/>
        <end position="211"/>
    </location>
</feature>
<evidence type="ECO:0000256" key="1">
    <source>
        <dbReference type="SAM" id="MobiDB-lite"/>
    </source>
</evidence>
<feature type="region of interest" description="Disordered" evidence="1">
    <location>
        <begin position="1"/>
        <end position="25"/>
    </location>
</feature>
<dbReference type="RefSeq" id="WP_330171559.1">
    <property type="nucleotide sequence ID" value="NZ_CP137080.1"/>
</dbReference>
<sequence length="329" mass="35405">MSDAQAGSDPIEQHTASDTETPTREGQYGVGPFTIREVAILAFWAVAFLASFFSIWGRAFSSVWMSGIEWILLIGAPTVAVFLIVLRRFSPEGIRRVGSLGIDQFASVVFSVAALLWLQYIWSTIATVAGRGPWLTTWVIWVEFFAMLALVFLTVFAPYVAPFDEDFRGRPEVPAHRNARPVRAVIPRPAPEPKPEAGSVATSEPQTSSMTEAFAPLGDPYAAEPRDTDTGAPAADTGRAPAPAYARSGYDPSAPDAEEAPAPAASEQPFWALVPVERDVVDEATGAPMFRIGPTAWALVVADRGSSFLVRHEDGRVGVLNDVSGVTRG</sequence>
<protein>
    <submittedName>
        <fullName evidence="3">Uncharacterized protein</fullName>
    </submittedName>
</protein>
<dbReference type="EMBL" id="CP137080">
    <property type="protein sequence ID" value="WOQ70478.1"/>
    <property type="molecule type" value="Genomic_DNA"/>
</dbReference>
<feature type="transmembrane region" description="Helical" evidence="2">
    <location>
        <begin position="63"/>
        <end position="85"/>
    </location>
</feature>
<feature type="region of interest" description="Disordered" evidence="1">
    <location>
        <begin position="170"/>
        <end position="266"/>
    </location>
</feature>